<evidence type="ECO:0000256" key="1">
    <source>
        <dbReference type="ARBA" id="ARBA00022676"/>
    </source>
</evidence>
<dbReference type="Proteomes" id="UP000319746">
    <property type="component" value="Unassembled WGS sequence"/>
</dbReference>
<dbReference type="InterPro" id="IPR028098">
    <property type="entry name" value="Glyco_trans_4-like_N"/>
</dbReference>
<feature type="domain" description="Glycosyltransferase subfamily 4-like N-terminal" evidence="4">
    <location>
        <begin position="76"/>
        <end position="134"/>
    </location>
</feature>
<dbReference type="CDD" id="cd03801">
    <property type="entry name" value="GT4_PimA-like"/>
    <property type="match status" value="1"/>
</dbReference>
<dbReference type="Gene3D" id="3.40.50.2000">
    <property type="entry name" value="Glycogen Phosphorylase B"/>
    <property type="match status" value="2"/>
</dbReference>
<proteinExistence type="predicted"/>
<dbReference type="GO" id="GO:0009103">
    <property type="term" value="P:lipopolysaccharide biosynthetic process"/>
    <property type="evidence" value="ECO:0007669"/>
    <property type="project" value="TreeGrafter"/>
</dbReference>
<evidence type="ECO:0000256" key="2">
    <source>
        <dbReference type="ARBA" id="ARBA00022679"/>
    </source>
</evidence>
<dbReference type="GO" id="GO:0016757">
    <property type="term" value="F:glycosyltransferase activity"/>
    <property type="evidence" value="ECO:0007669"/>
    <property type="project" value="InterPro"/>
</dbReference>
<dbReference type="OrthoDB" id="9765330at2"/>
<name>A0A543AN44_9MICC</name>
<keyword evidence="2 5" id="KW-0808">Transferase</keyword>
<keyword evidence="6" id="KW-1185">Reference proteome</keyword>
<protein>
    <submittedName>
        <fullName evidence="5">Glycosyl transferase family 4</fullName>
    </submittedName>
</protein>
<organism evidence="5 6">
    <name type="scientific">Enteractinococcus coprophilus</name>
    <dbReference type="NCBI Taxonomy" id="1027633"/>
    <lineage>
        <taxon>Bacteria</taxon>
        <taxon>Bacillati</taxon>
        <taxon>Actinomycetota</taxon>
        <taxon>Actinomycetes</taxon>
        <taxon>Micrococcales</taxon>
        <taxon>Micrococcaceae</taxon>
    </lineage>
</organism>
<evidence type="ECO:0000313" key="5">
    <source>
        <dbReference type="EMBL" id="TQL73975.1"/>
    </source>
</evidence>
<dbReference type="PANTHER" id="PTHR46401:SF2">
    <property type="entry name" value="GLYCOSYLTRANSFERASE WBBK-RELATED"/>
    <property type="match status" value="1"/>
</dbReference>
<evidence type="ECO:0000259" key="3">
    <source>
        <dbReference type="Pfam" id="PF00534"/>
    </source>
</evidence>
<evidence type="ECO:0000259" key="4">
    <source>
        <dbReference type="Pfam" id="PF13439"/>
    </source>
</evidence>
<accession>A0A543AN44</accession>
<dbReference type="EMBL" id="VFOU01000001">
    <property type="protein sequence ID" value="TQL73975.1"/>
    <property type="molecule type" value="Genomic_DNA"/>
</dbReference>
<gene>
    <name evidence="5" type="ORF">FB556_0424</name>
</gene>
<dbReference type="InterPro" id="IPR001296">
    <property type="entry name" value="Glyco_trans_1"/>
</dbReference>
<dbReference type="Pfam" id="PF13439">
    <property type="entry name" value="Glyco_transf_4"/>
    <property type="match status" value="1"/>
</dbReference>
<dbReference type="RefSeq" id="WP_141864286.1">
    <property type="nucleotide sequence ID" value="NZ_BAABAN010000017.1"/>
</dbReference>
<feature type="domain" description="Glycosyl transferase family 1" evidence="3">
    <location>
        <begin position="148"/>
        <end position="298"/>
    </location>
</feature>
<comment type="caution">
    <text evidence="5">The sequence shown here is derived from an EMBL/GenBank/DDBJ whole genome shotgun (WGS) entry which is preliminary data.</text>
</comment>
<dbReference type="Pfam" id="PF00534">
    <property type="entry name" value="Glycos_transf_1"/>
    <property type="match status" value="1"/>
</dbReference>
<keyword evidence="1" id="KW-0328">Glycosyltransferase</keyword>
<sequence length="325" mass="34603">MFHLFEPALGRISGGLRYNWAVVDAAEGQLQRHAITGGWPEPSEQDIAALTELIASLDGPVLLDGLIGCSLPTPLAEDRPIVQLVHALAETPEATRRERQHLRAADAVIATSQFAADELRKRHGVQAVVATPGVEERPMAVGGTGGSLISVGAVEPNKNQVFLAEVLEQLTARGVTGWHCTFAGPLTDADYAQQLQQTLATLPAGTTTVAGELDATQLAALYHRADLLLLPSQAETFGLVVREALAAGVPAFVTAGTGAEEALGGGEALPLDENVWVEKLHQWLEDAHYRNQIKAAARTARQRLSFGWHATAQIIVDVLRSVSAH</sequence>
<evidence type="ECO:0000313" key="6">
    <source>
        <dbReference type="Proteomes" id="UP000319746"/>
    </source>
</evidence>
<dbReference type="PANTHER" id="PTHR46401">
    <property type="entry name" value="GLYCOSYLTRANSFERASE WBBK-RELATED"/>
    <property type="match status" value="1"/>
</dbReference>
<reference evidence="5 6" key="1">
    <citation type="submission" date="2019-06" db="EMBL/GenBank/DDBJ databases">
        <title>Sequencing the genomes of 1000 actinobacteria strains.</title>
        <authorList>
            <person name="Klenk H.-P."/>
        </authorList>
    </citation>
    <scope>NUCLEOTIDE SEQUENCE [LARGE SCALE GENOMIC DNA]</scope>
    <source>
        <strain evidence="5 6">DSM 24083</strain>
    </source>
</reference>
<dbReference type="AlphaFoldDB" id="A0A543AN44"/>
<dbReference type="SUPFAM" id="SSF53756">
    <property type="entry name" value="UDP-Glycosyltransferase/glycogen phosphorylase"/>
    <property type="match status" value="1"/>
</dbReference>